<sequence>MSKLRTAIIGSGQIAQVTHIPNYQSMEHAEIAGICDTNIDTARIAAEKFGIKNYYDSHRTMLEELKPDAVIICVPNKFHCSITLEALELGCHVFCEKPPAITAKEAEKMAAKAKEKGKILSYGFHFRASEHIAFLRSRIAAGKMGTIYHTEVKWHRRRGIPGWGCFTNKEIQGGGPLIDIGAHMLDCALYLLDYPEISYACASSSDRIGKTSGVGLMGAWNPSRFTVEDGIFGYIRFADGTSLDLQTSFAINRREKDVRSVKLFGSKEGAELFPLEIYGEEGGQLVNLAFPFMEMRDWHMDLDVNFVNACLGTEEPLVTAEQGAYIQKLICGLYESAETGKPVIF</sequence>
<evidence type="ECO:0000313" key="2">
    <source>
        <dbReference type="Proteomes" id="UP000304953"/>
    </source>
</evidence>
<evidence type="ECO:0000313" key="1">
    <source>
        <dbReference type="EMBL" id="TGY96110.1"/>
    </source>
</evidence>
<protein>
    <submittedName>
        <fullName evidence="1">Gfo/Idh/MocA family oxidoreductase</fullName>
    </submittedName>
</protein>
<reference evidence="1" key="1">
    <citation type="submission" date="2019-04" db="EMBL/GenBank/DDBJ databases">
        <title>Microbes associate with the intestines of laboratory mice.</title>
        <authorList>
            <person name="Navarre W."/>
            <person name="Wong E."/>
            <person name="Huang K."/>
            <person name="Tropini C."/>
            <person name="Ng K."/>
            <person name="Yu B."/>
        </authorList>
    </citation>
    <scope>NUCLEOTIDE SEQUENCE</scope>
    <source>
        <strain evidence="1">NM01_1-7b</strain>
    </source>
</reference>
<gene>
    <name evidence="1" type="ORF">E5329_11635</name>
</gene>
<dbReference type="EMBL" id="SRYA01000020">
    <property type="protein sequence ID" value="TGY96110.1"/>
    <property type="molecule type" value="Genomic_DNA"/>
</dbReference>
<keyword evidence="2" id="KW-1185">Reference proteome</keyword>
<dbReference type="Proteomes" id="UP000304953">
    <property type="component" value="Unassembled WGS sequence"/>
</dbReference>
<accession>A0AC61RWF6</accession>
<name>A0AC61RWF6_9FIRM</name>
<organism evidence="1 2">
    <name type="scientific">Petralouisia muris</name>
    <dbReference type="NCBI Taxonomy" id="3032872"/>
    <lineage>
        <taxon>Bacteria</taxon>
        <taxon>Bacillati</taxon>
        <taxon>Bacillota</taxon>
        <taxon>Clostridia</taxon>
        <taxon>Lachnospirales</taxon>
        <taxon>Lachnospiraceae</taxon>
        <taxon>Petralouisia</taxon>
    </lineage>
</organism>
<proteinExistence type="predicted"/>
<comment type="caution">
    <text evidence="1">The sequence shown here is derived from an EMBL/GenBank/DDBJ whole genome shotgun (WGS) entry which is preliminary data.</text>
</comment>